<reference evidence="16 17" key="1">
    <citation type="submission" date="2012-10" db="EMBL/GenBank/DDBJ databases">
        <title>Genome sequence of Vibrio Cholerae HENC-02.</title>
        <authorList>
            <person name="Eppinger M."/>
            <person name="Hasan N.A."/>
            <person name="Sengamalay N."/>
            <person name="Hine E."/>
            <person name="Su Q."/>
            <person name="Daugherty S.C."/>
            <person name="Young S."/>
            <person name="Sadzewicz L."/>
            <person name="Tallon L."/>
            <person name="Cebula T.A."/>
            <person name="Ravel J."/>
            <person name="Colwell R.R."/>
        </authorList>
    </citation>
    <scope>NUCLEOTIDE SEQUENCE [LARGE SCALE GENOMIC DNA]</scope>
    <source>
        <strain evidence="16 17">HENC-02</strain>
    </source>
</reference>
<dbReference type="GO" id="GO:0046872">
    <property type="term" value="F:metal ion binding"/>
    <property type="evidence" value="ECO:0007669"/>
    <property type="project" value="UniProtKB-KW"/>
</dbReference>
<feature type="compositionally biased region" description="Low complexity" evidence="14">
    <location>
        <begin position="859"/>
        <end position="869"/>
    </location>
</feature>
<accession>A0A454CSC0</accession>
<keyword evidence="10 13" id="KW-0408">Iron</keyword>
<dbReference type="PANTHER" id="PTHR43034">
    <property type="entry name" value="ION-TRANSLOCATING OXIDOREDUCTASE COMPLEX SUBUNIT C"/>
    <property type="match status" value="1"/>
</dbReference>
<keyword evidence="8 13" id="KW-1278">Translocase</keyword>
<dbReference type="InterPro" id="IPR019554">
    <property type="entry name" value="Soluble_ligand-bd"/>
</dbReference>
<dbReference type="GO" id="GO:0005886">
    <property type="term" value="C:plasma membrane"/>
    <property type="evidence" value="ECO:0007669"/>
    <property type="project" value="UniProtKB-SubCell"/>
</dbReference>
<dbReference type="GO" id="GO:0009055">
    <property type="term" value="F:electron transfer activity"/>
    <property type="evidence" value="ECO:0007669"/>
    <property type="project" value="InterPro"/>
</dbReference>
<feature type="compositionally biased region" description="Low complexity" evidence="14">
    <location>
        <begin position="821"/>
        <end position="833"/>
    </location>
</feature>
<evidence type="ECO:0000259" key="15">
    <source>
        <dbReference type="PROSITE" id="PS51379"/>
    </source>
</evidence>
<keyword evidence="11 13" id="KW-0411">Iron-sulfur</keyword>
<dbReference type="Pfam" id="PF01512">
    <property type="entry name" value="Complex1_51K"/>
    <property type="match status" value="1"/>
</dbReference>
<feature type="binding site" evidence="13">
    <location>
        <position position="420"/>
    </location>
    <ligand>
        <name>[4Fe-4S] cluster</name>
        <dbReference type="ChEBI" id="CHEBI:49883"/>
        <label>2</label>
    </ligand>
</feature>
<dbReference type="Pfam" id="PF13375">
    <property type="entry name" value="RnfC_N"/>
    <property type="match status" value="1"/>
</dbReference>
<dbReference type="InterPro" id="IPR017896">
    <property type="entry name" value="4Fe4S_Fe-S-bd"/>
</dbReference>
<evidence type="ECO:0000256" key="13">
    <source>
        <dbReference type="HAMAP-Rule" id="MF_00461"/>
    </source>
</evidence>
<protein>
    <recommendedName>
        <fullName evidence="13">Ion-translocating oxidoreductase complex subunit C</fullName>
        <ecNumber evidence="13">7.-.-.-</ecNumber>
    </recommendedName>
    <alternativeName>
        <fullName evidence="13">Rnf electron transport complex subunit C</fullName>
    </alternativeName>
</protein>
<evidence type="ECO:0000313" key="17">
    <source>
        <dbReference type="Proteomes" id="UP000008367"/>
    </source>
</evidence>
<evidence type="ECO:0000256" key="2">
    <source>
        <dbReference type="ARBA" id="ARBA00022448"/>
    </source>
</evidence>
<proteinExistence type="inferred from homology"/>
<dbReference type="Pfam" id="PF12838">
    <property type="entry name" value="Fer4_7"/>
    <property type="match status" value="1"/>
</dbReference>
<feature type="region of interest" description="Disordered" evidence="14">
    <location>
        <begin position="467"/>
        <end position="494"/>
    </location>
</feature>
<keyword evidence="12 13" id="KW-0472">Membrane</keyword>
<dbReference type="PANTHER" id="PTHR43034:SF2">
    <property type="entry name" value="ION-TRANSLOCATING OXIDOREDUCTASE COMPLEX SUBUNIT C"/>
    <property type="match status" value="1"/>
</dbReference>
<dbReference type="InterPro" id="IPR010208">
    <property type="entry name" value="Ion_transpt_RnfC/RsxC"/>
</dbReference>
<evidence type="ECO:0000256" key="5">
    <source>
        <dbReference type="ARBA" id="ARBA00022519"/>
    </source>
</evidence>
<feature type="binding site" evidence="13">
    <location>
        <position position="423"/>
    </location>
    <ligand>
        <name>[4Fe-4S] cluster</name>
        <dbReference type="ChEBI" id="CHEBI:49883"/>
        <label>2</label>
    </ligand>
</feature>
<keyword evidence="9 13" id="KW-0249">Electron transport</keyword>
<evidence type="ECO:0000256" key="3">
    <source>
        <dbReference type="ARBA" id="ARBA00022475"/>
    </source>
</evidence>
<dbReference type="NCBIfam" id="TIGR01945">
    <property type="entry name" value="rnfC"/>
    <property type="match status" value="1"/>
</dbReference>
<dbReference type="InterPro" id="IPR037225">
    <property type="entry name" value="Nuo51_FMN-bd_sf"/>
</dbReference>
<evidence type="ECO:0000256" key="6">
    <source>
        <dbReference type="ARBA" id="ARBA00022723"/>
    </source>
</evidence>
<evidence type="ECO:0000256" key="11">
    <source>
        <dbReference type="ARBA" id="ARBA00023014"/>
    </source>
</evidence>
<feature type="binding site" evidence="13">
    <location>
        <position position="417"/>
    </location>
    <ligand>
        <name>[4Fe-4S] cluster</name>
        <dbReference type="ChEBI" id="CHEBI:49883"/>
        <label>2</label>
    </ligand>
</feature>
<dbReference type="FunFam" id="3.40.50.11540:FF:000004">
    <property type="entry name" value="Ion-translocating oxidoreductase complex subunit C"/>
    <property type="match status" value="1"/>
</dbReference>
<evidence type="ECO:0000256" key="9">
    <source>
        <dbReference type="ARBA" id="ARBA00022982"/>
    </source>
</evidence>
<feature type="binding site" evidence="13">
    <location>
        <position position="381"/>
    </location>
    <ligand>
        <name>[4Fe-4S] cluster</name>
        <dbReference type="ChEBI" id="CHEBI:49883"/>
        <label>1</label>
    </ligand>
</feature>
<dbReference type="HAMAP" id="MF_00461">
    <property type="entry name" value="RsxC_RnfC"/>
    <property type="match status" value="1"/>
</dbReference>
<gene>
    <name evidence="13" type="primary">rnfC</name>
    <name evidence="16" type="ORF">VCHENC02_4908</name>
</gene>
<keyword evidence="4 13" id="KW-0004">4Fe-4S</keyword>
<dbReference type="FunFam" id="3.30.70.20:FF:000044">
    <property type="entry name" value="Ion-translocating oxidoreductase complex subunit C"/>
    <property type="match status" value="1"/>
</dbReference>
<dbReference type="Proteomes" id="UP000008367">
    <property type="component" value="Unassembled WGS sequence"/>
</dbReference>
<keyword evidence="7 13" id="KW-0677">Repeat</keyword>
<evidence type="ECO:0000256" key="4">
    <source>
        <dbReference type="ARBA" id="ARBA00022485"/>
    </source>
</evidence>
<keyword evidence="5 13" id="KW-0997">Cell inner membrane</keyword>
<evidence type="ECO:0000313" key="16">
    <source>
        <dbReference type="EMBL" id="EKM29273.1"/>
    </source>
</evidence>
<dbReference type="InterPro" id="IPR011538">
    <property type="entry name" value="Nuo51_FMN-bd"/>
</dbReference>
<dbReference type="EMBL" id="AJSR01002164">
    <property type="protein sequence ID" value="EKM29273.1"/>
    <property type="molecule type" value="Genomic_DNA"/>
</dbReference>
<dbReference type="PROSITE" id="PS51379">
    <property type="entry name" value="4FE4S_FER_2"/>
    <property type="match status" value="2"/>
</dbReference>
<comment type="similarity">
    <text evidence="13">Belongs to the 4Fe4S bacterial-type ferredoxin family. RnfC subfamily.</text>
</comment>
<dbReference type="AlphaFoldDB" id="A0A454CSC0"/>
<comment type="subcellular location">
    <subcellularLocation>
        <location evidence="13">Cell inner membrane</location>
        <topology evidence="13">Peripheral membrane protein</topology>
    </subcellularLocation>
    <subcellularLocation>
        <location evidence="1">Cell membrane</location>
        <topology evidence="1">Peripheral membrane protein</topology>
    </subcellularLocation>
</comment>
<evidence type="ECO:0000256" key="1">
    <source>
        <dbReference type="ARBA" id="ARBA00004202"/>
    </source>
</evidence>
<sequence>MLSLIEQIRTGSLWDFPGGVHPAENKKQSNKTELVHAAIPSEIVLPLKQHIGKAGNLLIAVGDKVLKGQQLTASDSGFTVPVHAPTSGQVTAIEPRTVAHPSGLSELCAVITPDGNDAWCEKTPVADYTQESADALIDVIRLAGISGMGGAGFPTAKKIQSGIARTEILIVNAAECEPYITADDKLMQEHADELIQGIEIVEHILKPKLTIIGIEDNKPAAIKALEQAAMNKDIVIRVIPTKYPSGGEKQLIKILTNKEVPSGAIPADIGILVQNVGSLYSIKRAVIDGEPMVNRIVTLTGKTFKQPRNVWTLLGTPVQALLDEFGYKADKKLQRLIMGGPMMGFTLPHAQVPITKTANCILAPKRREIASDQHEMECIRCSQCAEACPASLLPQQLQWYAKSQEYDKLEELNLKDCIECGACAFVCPSEIPLVQYYRQAKAEIRTRAQEAAAAERAKLRFEEKKARMEREKAERENRFKKAADDRRKDMKASGGDDAIAAAIARVKAQKENAEAKAEPAVKPAVAAAIAKAKAKQAAAAQSGAAEPDNSEMAKLREERKRIARERKAQKEQGDTSEDNADDKKSAVAAAIARAKAKKAQQEDTSTPAEAGDKKAAVAAAIARAKAKKAQQEDSTEPVESETSEQQGGDPKKAAVAAAIARAKARKAQQEESTESVETEAPAEQAEDPKKAAVAAAIARAKARKAKQENSTEPVETEAPAEQAEDPKKAAVTAAIARAKARKAQQEAQTESVEAEAPAEQVEDPKKAAVAAAIARAKARKAKQENSTEPVETEAPAEQVEDPKKAAVAAAIARAKARKAQQESQAESIEEAPSVEPEVDPKKAAVAAAIARAKARKAQQEAQSESVEAAPSEEPEVDPKKAAVAAAIARAKARKAQQEANKNNTEENE</sequence>
<dbReference type="InterPro" id="IPR017900">
    <property type="entry name" value="4Fe4S_Fe_S_CS"/>
</dbReference>
<dbReference type="SUPFAM" id="SSF46548">
    <property type="entry name" value="alpha-helical ferredoxin"/>
    <property type="match status" value="1"/>
</dbReference>
<feature type="domain" description="4Fe-4S ferredoxin-type" evidence="15">
    <location>
        <begin position="367"/>
        <end position="398"/>
    </location>
</feature>
<dbReference type="InterPro" id="IPR026902">
    <property type="entry name" value="RnfC_N"/>
</dbReference>
<feature type="region of interest" description="Disordered" evidence="14">
    <location>
        <begin position="540"/>
        <end position="908"/>
    </location>
</feature>
<feature type="compositionally biased region" description="Basic and acidic residues" evidence="14">
    <location>
        <begin position="551"/>
        <end position="573"/>
    </location>
</feature>
<keyword evidence="3 13" id="KW-1003">Cell membrane</keyword>
<keyword evidence="6 13" id="KW-0479">Metal-binding</keyword>
<feature type="compositionally biased region" description="Basic and acidic residues" evidence="14">
    <location>
        <begin position="467"/>
        <end position="491"/>
    </location>
</feature>
<organism evidence="16 17">
    <name type="scientific">Vibrio harveyi</name>
    <name type="common">Beneckea harveyi</name>
    <dbReference type="NCBI Taxonomy" id="669"/>
    <lineage>
        <taxon>Bacteria</taxon>
        <taxon>Pseudomonadati</taxon>
        <taxon>Pseudomonadota</taxon>
        <taxon>Gammaproteobacteria</taxon>
        <taxon>Vibrionales</taxon>
        <taxon>Vibrionaceae</taxon>
        <taxon>Vibrio</taxon>
    </lineage>
</organism>
<evidence type="ECO:0000256" key="7">
    <source>
        <dbReference type="ARBA" id="ARBA00022737"/>
    </source>
</evidence>
<dbReference type="Gene3D" id="3.40.50.11540">
    <property type="entry name" value="NADH-ubiquinone oxidoreductase 51kDa subunit"/>
    <property type="match status" value="1"/>
</dbReference>
<feature type="binding site" evidence="13">
    <location>
        <position position="378"/>
    </location>
    <ligand>
        <name>[4Fe-4S] cluster</name>
        <dbReference type="ChEBI" id="CHEBI:49883"/>
        <label>1</label>
    </ligand>
</feature>
<evidence type="ECO:0000256" key="14">
    <source>
        <dbReference type="SAM" id="MobiDB-lite"/>
    </source>
</evidence>
<name>A0A454CSC0_VIBHA</name>
<feature type="compositionally biased region" description="Acidic residues" evidence="14">
    <location>
        <begin position="633"/>
        <end position="642"/>
    </location>
</feature>
<dbReference type="PROSITE" id="PS00198">
    <property type="entry name" value="4FE4S_FER_1"/>
    <property type="match status" value="1"/>
</dbReference>
<comment type="caution">
    <text evidence="16">The sequence shown here is derived from an EMBL/GenBank/DDBJ whole genome shotgun (WGS) entry which is preliminary data.</text>
</comment>
<comment type="cofactor">
    <cofactor evidence="13">
        <name>[4Fe-4S] cluster</name>
        <dbReference type="ChEBI" id="CHEBI:49883"/>
    </cofactor>
    <text evidence="13">Binds 2 [4Fe-4S] clusters per subunit.</text>
</comment>
<dbReference type="STRING" id="669.AL538_04155"/>
<dbReference type="Pfam" id="PF10531">
    <property type="entry name" value="SLBB"/>
    <property type="match status" value="1"/>
</dbReference>
<dbReference type="NCBIfam" id="NF003454">
    <property type="entry name" value="PRK05035.1"/>
    <property type="match status" value="1"/>
</dbReference>
<dbReference type="Gene3D" id="3.30.70.20">
    <property type="match status" value="1"/>
</dbReference>
<comment type="function">
    <text evidence="13">Part of a membrane-bound complex that couples electron transfer with translocation of ions across the membrane.</text>
</comment>
<comment type="subunit">
    <text evidence="13">The complex is composed of six subunits: RnfA, RnfB, RnfC, RnfD, RnfE and RnfG.</text>
</comment>
<dbReference type="EC" id="7.-.-.-" evidence="13"/>
<evidence type="ECO:0000256" key="10">
    <source>
        <dbReference type="ARBA" id="ARBA00023004"/>
    </source>
</evidence>
<dbReference type="GO" id="GO:0051539">
    <property type="term" value="F:4 iron, 4 sulfur cluster binding"/>
    <property type="evidence" value="ECO:0007669"/>
    <property type="project" value="UniProtKB-KW"/>
</dbReference>
<evidence type="ECO:0000256" key="12">
    <source>
        <dbReference type="ARBA" id="ARBA00023136"/>
    </source>
</evidence>
<feature type="binding site" evidence="13">
    <location>
        <position position="427"/>
    </location>
    <ligand>
        <name>[4Fe-4S] cluster</name>
        <dbReference type="ChEBI" id="CHEBI:49883"/>
        <label>1</label>
    </ligand>
</feature>
<dbReference type="GO" id="GO:0022900">
    <property type="term" value="P:electron transport chain"/>
    <property type="evidence" value="ECO:0007669"/>
    <property type="project" value="UniProtKB-UniRule"/>
</dbReference>
<feature type="binding site" evidence="13">
    <location>
        <position position="388"/>
    </location>
    <ligand>
        <name>[4Fe-4S] cluster</name>
        <dbReference type="ChEBI" id="CHEBI:49883"/>
        <label>2</label>
    </ligand>
</feature>
<feature type="binding site" evidence="13">
    <location>
        <position position="384"/>
    </location>
    <ligand>
        <name>[4Fe-4S] cluster</name>
        <dbReference type="ChEBI" id="CHEBI:49883"/>
        <label>1</label>
    </ligand>
</feature>
<feature type="domain" description="4Fe-4S ferredoxin-type" evidence="15">
    <location>
        <begin position="408"/>
        <end position="437"/>
    </location>
</feature>
<evidence type="ECO:0000256" key="8">
    <source>
        <dbReference type="ARBA" id="ARBA00022967"/>
    </source>
</evidence>
<keyword evidence="2 13" id="KW-0813">Transport</keyword>
<dbReference type="SUPFAM" id="SSF142019">
    <property type="entry name" value="Nqo1 FMN-binding domain-like"/>
    <property type="match status" value="1"/>
</dbReference>